<dbReference type="KEGG" id="cuz:Cul05146_0146"/>
<reference evidence="1 2" key="1">
    <citation type="submission" date="2018-06" db="EMBL/GenBank/DDBJ databases">
        <authorList>
            <consortium name="Pathogen Informatics"/>
            <person name="Doyle S."/>
        </authorList>
    </citation>
    <scope>NUCLEOTIDE SEQUENCE [LARGE SCALE GENOMIC DNA]</scope>
    <source>
        <strain evidence="1 2">NCTC7908</strain>
    </source>
</reference>
<dbReference type="EMBL" id="LS483400">
    <property type="protein sequence ID" value="SQG52354.1"/>
    <property type="molecule type" value="Genomic_DNA"/>
</dbReference>
<sequence length="190" mass="20903">MFDEEGSLNSMSYFQFRPAMSAKSWWLIAALVTLLLALPAVLNAVVPSIDLKLKNVTLGEADSIELPVLLDDGARLQCKEEMSDLFQPQWNCEGTKINSMVVKGSTDQDHTLRRMMRFNALSPLPENAEIFREGNIRIVEGADDQIGLSLAVQGDDGEQNTLFVLVEGPDAGNAVQLIVNNFQSYRGVTA</sequence>
<evidence type="ECO:0000313" key="1">
    <source>
        <dbReference type="EMBL" id="SQG52354.1"/>
    </source>
</evidence>
<dbReference type="AlphaFoldDB" id="A0ABD7MUL7"/>
<organism evidence="1 2">
    <name type="scientific">Corynebacterium ulcerans</name>
    <dbReference type="NCBI Taxonomy" id="65058"/>
    <lineage>
        <taxon>Bacteria</taxon>
        <taxon>Bacillati</taxon>
        <taxon>Actinomycetota</taxon>
        <taxon>Actinomycetes</taxon>
        <taxon>Mycobacteriales</taxon>
        <taxon>Corynebacteriaceae</taxon>
        <taxon>Corynebacterium</taxon>
    </lineage>
</organism>
<dbReference type="KEGG" id="cuq:Cul210931_0140"/>
<accession>A0ABD7MUL7</accession>
<gene>
    <name evidence="1" type="ORF">NCTC7908_01739</name>
</gene>
<dbReference type="GeneID" id="75259330"/>
<evidence type="ECO:0000313" key="2">
    <source>
        <dbReference type="Proteomes" id="UP000248741"/>
    </source>
</evidence>
<dbReference type="RefSeq" id="WP_014525181.1">
    <property type="nucleotide sequence ID" value="NZ_AP019662.1"/>
</dbReference>
<name>A0ABD7MUL7_CORUL</name>
<protein>
    <submittedName>
        <fullName evidence="1">Secreted protein</fullName>
    </submittedName>
</protein>
<dbReference type="Proteomes" id="UP000248741">
    <property type="component" value="Chromosome 1"/>
</dbReference>
<proteinExistence type="predicted"/>